<evidence type="ECO:0008006" key="3">
    <source>
        <dbReference type="Google" id="ProtNLM"/>
    </source>
</evidence>
<dbReference type="Proteomes" id="UP000295399">
    <property type="component" value="Unassembled WGS sequence"/>
</dbReference>
<evidence type="ECO:0000313" key="2">
    <source>
        <dbReference type="Proteomes" id="UP000295399"/>
    </source>
</evidence>
<reference evidence="1 2" key="1">
    <citation type="submission" date="2019-03" db="EMBL/GenBank/DDBJ databases">
        <title>Genomic Encyclopedia of Type Strains, Phase IV (KMG-IV): sequencing the most valuable type-strain genomes for metagenomic binning, comparative biology and taxonomic classification.</title>
        <authorList>
            <person name="Goeker M."/>
        </authorList>
    </citation>
    <scope>NUCLEOTIDE SEQUENCE [LARGE SCALE GENOMIC DNA]</scope>
    <source>
        <strain evidence="1 2">DSM 2132</strain>
    </source>
</reference>
<keyword evidence="2" id="KW-1185">Reference proteome</keyword>
<dbReference type="AlphaFoldDB" id="A0A4R2PSB8"/>
<dbReference type="RefSeq" id="WP_132707504.1">
    <property type="nucleotide sequence ID" value="NZ_JACIGF010000002.1"/>
</dbReference>
<proteinExistence type="predicted"/>
<dbReference type="OrthoDB" id="7428745at2"/>
<organism evidence="1 2">
    <name type="scientific">Rhodothalassium salexigens DSM 2132</name>
    <dbReference type="NCBI Taxonomy" id="1188247"/>
    <lineage>
        <taxon>Bacteria</taxon>
        <taxon>Pseudomonadati</taxon>
        <taxon>Pseudomonadota</taxon>
        <taxon>Alphaproteobacteria</taxon>
        <taxon>Rhodothalassiales</taxon>
        <taxon>Rhodothalassiaceae</taxon>
        <taxon>Rhodothalassium</taxon>
    </lineage>
</organism>
<protein>
    <recommendedName>
        <fullName evidence="3">Phage shock protein B</fullName>
    </recommendedName>
</protein>
<gene>
    <name evidence="1" type="ORF">EV659_102256</name>
</gene>
<name>A0A4R2PSB8_RHOSA</name>
<comment type="caution">
    <text evidence="1">The sequence shown here is derived from an EMBL/GenBank/DDBJ whole genome shotgun (WGS) entry which is preliminary data.</text>
</comment>
<dbReference type="InParanoid" id="A0A4R2PSB8"/>
<sequence length="74" mass="8054">MSGTMMVVVIVAIALAAGGLEALLKHREKMAKVAAQRGDSQTANRIAALEDRVRTLERIVTDRGHNLRDEIDSL</sequence>
<accession>A0A4R2PSB8</accession>
<dbReference type="EMBL" id="SLXO01000002">
    <property type="protein sequence ID" value="TCP37848.1"/>
    <property type="molecule type" value="Genomic_DNA"/>
</dbReference>
<evidence type="ECO:0000313" key="1">
    <source>
        <dbReference type="EMBL" id="TCP37848.1"/>
    </source>
</evidence>